<evidence type="ECO:0000256" key="1">
    <source>
        <dbReference type="ARBA" id="ARBA00022962"/>
    </source>
</evidence>
<proteinExistence type="predicted"/>
<dbReference type="InterPro" id="IPR052373">
    <property type="entry name" value="Gamma-glu_amide_hydrolase"/>
</dbReference>
<keyword evidence="3" id="KW-0808">Transferase</keyword>
<dbReference type="GO" id="GO:0016740">
    <property type="term" value="F:transferase activity"/>
    <property type="evidence" value="ECO:0007669"/>
    <property type="project" value="UniProtKB-KW"/>
</dbReference>
<dbReference type="GO" id="GO:0016787">
    <property type="term" value="F:hydrolase activity"/>
    <property type="evidence" value="ECO:0007669"/>
    <property type="project" value="UniProtKB-KW"/>
</dbReference>
<name>A0A840C730_9HYPH</name>
<dbReference type="Proteomes" id="UP000577362">
    <property type="component" value="Unassembled WGS sequence"/>
</dbReference>
<keyword evidence="4" id="KW-1185">Reference proteome</keyword>
<dbReference type="InterPro" id="IPR017932">
    <property type="entry name" value="GATase_2_dom"/>
</dbReference>
<sequence>MCRFLAYHGDPIFLETLVCASEHSLVHQSLHAAECKTATNGDGFGIGWYGERDIPGLFRDLRPAWSDENLRSVCTQVRSGHFFAHVRAATGTVTSRANCHPFAHDRWMFMHNGQIGGYAQIKRRLEAALPDALYHARQGTTDSEALFLLVLAEVAKGSPPPEAVASTLGFTKALMRDAGVDEPLRFTAALTDGETLYCFRLACDDRPASLYFSEQPGAVTVASEPVDRGGDHWQAVPRGAFITVRRGTATTVAPFPWAAEAVAA</sequence>
<keyword evidence="3" id="KW-0378">Hydrolase</keyword>
<dbReference type="PROSITE" id="PS51278">
    <property type="entry name" value="GATASE_TYPE_2"/>
    <property type="match status" value="1"/>
</dbReference>
<reference evidence="3 4" key="1">
    <citation type="submission" date="2020-08" db="EMBL/GenBank/DDBJ databases">
        <title>Genomic Encyclopedia of Type Strains, Phase IV (KMG-IV): sequencing the most valuable type-strain genomes for metagenomic binning, comparative biology and taxonomic classification.</title>
        <authorList>
            <person name="Goeker M."/>
        </authorList>
    </citation>
    <scope>NUCLEOTIDE SEQUENCE [LARGE SCALE GENOMIC DNA]</scope>
    <source>
        <strain evidence="3 4">DSM 103737</strain>
    </source>
</reference>
<dbReference type="Gene3D" id="3.60.20.10">
    <property type="entry name" value="Glutamine Phosphoribosylpyrophosphate, subunit 1, domain 1"/>
    <property type="match status" value="1"/>
</dbReference>
<organism evidence="3 4">
    <name type="scientific">Chelatococcus caeni</name>
    <dbReference type="NCBI Taxonomy" id="1348468"/>
    <lineage>
        <taxon>Bacteria</taxon>
        <taxon>Pseudomonadati</taxon>
        <taxon>Pseudomonadota</taxon>
        <taxon>Alphaproteobacteria</taxon>
        <taxon>Hyphomicrobiales</taxon>
        <taxon>Chelatococcaceae</taxon>
        <taxon>Chelatococcus</taxon>
    </lineage>
</organism>
<evidence type="ECO:0000313" key="3">
    <source>
        <dbReference type="EMBL" id="MBB4018706.1"/>
    </source>
</evidence>
<evidence type="ECO:0000259" key="2">
    <source>
        <dbReference type="PROSITE" id="PS51278"/>
    </source>
</evidence>
<dbReference type="InterPro" id="IPR026869">
    <property type="entry name" value="EgtC-like"/>
</dbReference>
<evidence type="ECO:0000313" key="4">
    <source>
        <dbReference type="Proteomes" id="UP000577362"/>
    </source>
</evidence>
<dbReference type="PANTHER" id="PTHR43187:SF1">
    <property type="entry name" value="GLUTAMINE AMIDOTRANSFERASE DUG3-RELATED"/>
    <property type="match status" value="1"/>
</dbReference>
<dbReference type="RefSeq" id="WP_183317572.1">
    <property type="nucleotide sequence ID" value="NZ_JACIEN010000005.1"/>
</dbReference>
<dbReference type="SUPFAM" id="SSF56235">
    <property type="entry name" value="N-terminal nucleophile aminohydrolases (Ntn hydrolases)"/>
    <property type="match status" value="1"/>
</dbReference>
<dbReference type="Pfam" id="PF13230">
    <property type="entry name" value="GATase_4"/>
    <property type="match status" value="1"/>
</dbReference>
<dbReference type="InterPro" id="IPR029055">
    <property type="entry name" value="Ntn_hydrolases_N"/>
</dbReference>
<gene>
    <name evidence="3" type="ORF">GGR16_003753</name>
</gene>
<dbReference type="EMBL" id="JACIEN010000005">
    <property type="protein sequence ID" value="MBB4018706.1"/>
    <property type="molecule type" value="Genomic_DNA"/>
</dbReference>
<feature type="domain" description="Glutamine amidotransferase type-2" evidence="2">
    <location>
        <begin position="2"/>
        <end position="247"/>
    </location>
</feature>
<dbReference type="CDD" id="cd01908">
    <property type="entry name" value="YafJ"/>
    <property type="match status" value="1"/>
</dbReference>
<comment type="caution">
    <text evidence="3">The sequence shown here is derived from an EMBL/GenBank/DDBJ whole genome shotgun (WGS) entry which is preliminary data.</text>
</comment>
<dbReference type="PANTHER" id="PTHR43187">
    <property type="entry name" value="GLUTAMINE AMIDOTRANSFERASE DUG3-RELATED"/>
    <property type="match status" value="1"/>
</dbReference>
<dbReference type="AlphaFoldDB" id="A0A840C730"/>
<accession>A0A840C730</accession>
<keyword evidence="1 3" id="KW-0315">Glutamine amidotransferase</keyword>
<dbReference type="EC" id="3.5.1.118" evidence="3"/>
<protein>
    <submittedName>
        <fullName evidence="3">Glutamine amidotransferase</fullName>
        <ecNumber evidence="3">3.5.1.118</ecNumber>
    </submittedName>
</protein>